<dbReference type="NCBIfam" id="TIGR00174">
    <property type="entry name" value="miaA"/>
    <property type="match status" value="1"/>
</dbReference>
<dbReference type="InterPro" id="IPR027417">
    <property type="entry name" value="P-loop_NTPase"/>
</dbReference>
<evidence type="ECO:0000256" key="6">
    <source>
        <dbReference type="ARBA" id="ARBA00022741"/>
    </source>
</evidence>
<dbReference type="EC" id="2.5.1.75" evidence="10"/>
<protein>
    <recommendedName>
        <fullName evidence="10">tRNA dimethylallyltransferase</fullName>
        <ecNumber evidence="10">2.5.1.75</ecNumber>
    </recommendedName>
    <alternativeName>
        <fullName evidence="10">Dimethylallyl diphosphate:tRNA dimethylallyltransferase</fullName>
        <shortName evidence="10">DMAPP:tRNA dimethylallyltransferase</shortName>
        <shortName evidence="10">DMATase</shortName>
    </alternativeName>
    <alternativeName>
        <fullName evidence="10">Isopentenyl-diphosphate:tRNA isopentenyltransferase</fullName>
        <shortName evidence="10">IPP transferase</shortName>
        <shortName evidence="10">IPPT</shortName>
        <shortName evidence="10">IPTase</shortName>
    </alternativeName>
</protein>
<feature type="region of interest" description="Interaction with substrate tRNA" evidence="10">
    <location>
        <begin position="159"/>
        <end position="163"/>
    </location>
</feature>
<feature type="site" description="Interaction with substrate tRNA" evidence="10">
    <location>
        <position position="102"/>
    </location>
</feature>
<feature type="binding site" evidence="10">
    <location>
        <begin position="13"/>
        <end position="18"/>
    </location>
    <ligand>
        <name>substrate</name>
    </ligand>
</feature>
<evidence type="ECO:0000256" key="9">
    <source>
        <dbReference type="ARBA" id="ARBA00049563"/>
    </source>
</evidence>
<evidence type="ECO:0000256" key="1">
    <source>
        <dbReference type="ARBA" id="ARBA00001946"/>
    </source>
</evidence>
<evidence type="ECO:0000256" key="13">
    <source>
        <dbReference type="RuleBase" id="RU003785"/>
    </source>
</evidence>
<evidence type="ECO:0000313" key="14">
    <source>
        <dbReference type="EMBL" id="MFC7291862.1"/>
    </source>
</evidence>
<dbReference type="EMBL" id="JBHTBR010000005">
    <property type="protein sequence ID" value="MFC7291862.1"/>
    <property type="molecule type" value="Genomic_DNA"/>
</dbReference>
<dbReference type="InterPro" id="IPR039657">
    <property type="entry name" value="Dimethylallyltransferase"/>
</dbReference>
<keyword evidence="5 10" id="KW-0819">tRNA processing</keyword>
<evidence type="ECO:0000256" key="3">
    <source>
        <dbReference type="ARBA" id="ARBA00005842"/>
    </source>
</evidence>
<dbReference type="Gene3D" id="1.10.20.140">
    <property type="match status" value="1"/>
</dbReference>
<comment type="subunit">
    <text evidence="10">Monomer.</text>
</comment>
<accession>A0ABW2ILI1</accession>
<name>A0ABW2ILI1_9PROT</name>
<comment type="cofactor">
    <cofactor evidence="1 10">
        <name>Mg(2+)</name>
        <dbReference type="ChEBI" id="CHEBI:18420"/>
    </cofactor>
</comment>
<comment type="caution">
    <text evidence="14">The sequence shown here is derived from an EMBL/GenBank/DDBJ whole genome shotgun (WGS) entry which is preliminary data.</text>
</comment>
<comment type="function">
    <text evidence="2 10 12">Catalyzes the transfer of a dimethylallyl group onto the adenine at position 37 in tRNAs that read codons beginning with uridine, leading to the formation of N6-(dimethylallyl)adenosine (i(6)A).</text>
</comment>
<gene>
    <name evidence="10 14" type="primary">miaA</name>
    <name evidence="14" type="ORF">ACFQS8_09565</name>
</gene>
<dbReference type="GO" id="GO:0052381">
    <property type="term" value="F:tRNA dimethylallyltransferase activity"/>
    <property type="evidence" value="ECO:0007669"/>
    <property type="project" value="UniProtKB-EC"/>
</dbReference>
<keyword evidence="7 10" id="KW-0067">ATP-binding</keyword>
<keyword evidence="8 10" id="KW-0460">Magnesium</keyword>
<dbReference type="SUPFAM" id="SSF52540">
    <property type="entry name" value="P-loop containing nucleoside triphosphate hydrolases"/>
    <property type="match status" value="2"/>
</dbReference>
<reference evidence="15" key="1">
    <citation type="journal article" date="2019" name="Int. J. Syst. Evol. Microbiol.">
        <title>The Global Catalogue of Microorganisms (GCM) 10K type strain sequencing project: providing services to taxonomists for standard genome sequencing and annotation.</title>
        <authorList>
            <consortium name="The Broad Institute Genomics Platform"/>
            <consortium name="The Broad Institute Genome Sequencing Center for Infectious Disease"/>
            <person name="Wu L."/>
            <person name="Ma J."/>
        </authorList>
    </citation>
    <scope>NUCLEOTIDE SEQUENCE [LARGE SCALE GENOMIC DNA]</scope>
    <source>
        <strain evidence="15">CCUG 51308</strain>
    </source>
</reference>
<comment type="catalytic activity">
    <reaction evidence="9 10 11">
        <text>adenosine(37) in tRNA + dimethylallyl diphosphate = N(6)-dimethylallyladenosine(37) in tRNA + diphosphate</text>
        <dbReference type="Rhea" id="RHEA:26482"/>
        <dbReference type="Rhea" id="RHEA-COMP:10162"/>
        <dbReference type="Rhea" id="RHEA-COMP:10375"/>
        <dbReference type="ChEBI" id="CHEBI:33019"/>
        <dbReference type="ChEBI" id="CHEBI:57623"/>
        <dbReference type="ChEBI" id="CHEBI:74411"/>
        <dbReference type="ChEBI" id="CHEBI:74415"/>
        <dbReference type="EC" id="2.5.1.75"/>
    </reaction>
</comment>
<dbReference type="PANTHER" id="PTHR11088">
    <property type="entry name" value="TRNA DIMETHYLALLYLTRANSFERASE"/>
    <property type="match status" value="1"/>
</dbReference>
<dbReference type="Proteomes" id="UP001596492">
    <property type="component" value="Unassembled WGS sequence"/>
</dbReference>
<evidence type="ECO:0000256" key="2">
    <source>
        <dbReference type="ARBA" id="ARBA00003213"/>
    </source>
</evidence>
<feature type="binding site" evidence="10">
    <location>
        <begin position="11"/>
        <end position="18"/>
    </location>
    <ligand>
        <name>ATP</name>
        <dbReference type="ChEBI" id="CHEBI:30616"/>
    </ligand>
</feature>
<evidence type="ECO:0000256" key="12">
    <source>
        <dbReference type="RuleBase" id="RU003784"/>
    </source>
</evidence>
<dbReference type="RefSeq" id="WP_382167100.1">
    <property type="nucleotide sequence ID" value="NZ_JBHTBR010000005.1"/>
</dbReference>
<evidence type="ECO:0000256" key="8">
    <source>
        <dbReference type="ARBA" id="ARBA00022842"/>
    </source>
</evidence>
<keyword evidence="6 10" id="KW-0547">Nucleotide-binding</keyword>
<keyword evidence="15" id="KW-1185">Reference proteome</keyword>
<evidence type="ECO:0000256" key="7">
    <source>
        <dbReference type="ARBA" id="ARBA00022840"/>
    </source>
</evidence>
<sequence length="311" mass="34805">MRTAPAILIHGPTASGKTDLSIALAKELDGEIINADAMQVYKDLSVLSARPSAEEIAQAPHHMFGHVDGAERYSTGLWLKDACAQIEDIRRRGKVPILAGGTGLYLSALVHGLSKVPDVPEEIKREVLAKVEADRAAAHAELARVDADAAARIKPLDIQRLTRALEVYYHTGKPITSFQTPEPAFLKQNEWVGFALTPIRKELYARIEARFDRMLETGAPDEARILFERKLPADLPIMRAHGMPGFCEFFEEKVSLEEAIERGKRDTRRYAKRQFTWIAHQFPTWTRIPSKCVEVRKKVICSIHHAIDAAN</sequence>
<evidence type="ECO:0000256" key="11">
    <source>
        <dbReference type="RuleBase" id="RU003783"/>
    </source>
</evidence>
<comment type="caution">
    <text evidence="10">Lacks conserved residue(s) required for the propagation of feature annotation.</text>
</comment>
<dbReference type="HAMAP" id="MF_00185">
    <property type="entry name" value="IPP_trans"/>
    <property type="match status" value="1"/>
</dbReference>
<proteinExistence type="inferred from homology"/>
<organism evidence="14 15">
    <name type="scientific">Hirschia litorea</name>
    <dbReference type="NCBI Taxonomy" id="1199156"/>
    <lineage>
        <taxon>Bacteria</taxon>
        <taxon>Pseudomonadati</taxon>
        <taxon>Pseudomonadota</taxon>
        <taxon>Alphaproteobacteria</taxon>
        <taxon>Hyphomonadales</taxon>
        <taxon>Hyphomonadaceae</taxon>
        <taxon>Hirschia</taxon>
    </lineage>
</organism>
<evidence type="ECO:0000256" key="5">
    <source>
        <dbReference type="ARBA" id="ARBA00022694"/>
    </source>
</evidence>
<evidence type="ECO:0000313" key="15">
    <source>
        <dbReference type="Proteomes" id="UP001596492"/>
    </source>
</evidence>
<feature type="site" description="Interaction with substrate tRNA" evidence="10">
    <location>
        <position position="125"/>
    </location>
</feature>
<dbReference type="Gene3D" id="3.40.50.300">
    <property type="entry name" value="P-loop containing nucleotide triphosphate hydrolases"/>
    <property type="match status" value="1"/>
</dbReference>
<dbReference type="PANTHER" id="PTHR11088:SF60">
    <property type="entry name" value="TRNA DIMETHYLALLYLTRANSFERASE"/>
    <property type="match status" value="1"/>
</dbReference>
<keyword evidence="4 10" id="KW-0808">Transferase</keyword>
<evidence type="ECO:0000256" key="4">
    <source>
        <dbReference type="ARBA" id="ARBA00022679"/>
    </source>
</evidence>
<evidence type="ECO:0000256" key="10">
    <source>
        <dbReference type="HAMAP-Rule" id="MF_00185"/>
    </source>
</evidence>
<dbReference type="InterPro" id="IPR018022">
    <property type="entry name" value="IPT"/>
</dbReference>
<comment type="similarity">
    <text evidence="3 10 13">Belongs to the IPP transferase family.</text>
</comment>
<dbReference type="Pfam" id="PF01715">
    <property type="entry name" value="IPPT"/>
    <property type="match status" value="1"/>
</dbReference>